<gene>
    <name evidence="1" type="ORF">RDB_LOCUS134221</name>
</gene>
<dbReference type="Gene3D" id="3.80.10.10">
    <property type="entry name" value="Ribonuclease Inhibitor"/>
    <property type="match status" value="1"/>
</dbReference>
<protein>
    <recommendedName>
        <fullName evidence="3">F-box domain-containing protein</fullName>
    </recommendedName>
</protein>
<dbReference type="Proteomes" id="UP000663853">
    <property type="component" value="Unassembled WGS sequence"/>
</dbReference>
<evidence type="ECO:0008006" key="3">
    <source>
        <dbReference type="Google" id="ProtNLM"/>
    </source>
</evidence>
<dbReference type="InterPro" id="IPR032675">
    <property type="entry name" value="LRR_dom_sf"/>
</dbReference>
<organism evidence="1 2">
    <name type="scientific">Rhizoctonia solani</name>
    <dbReference type="NCBI Taxonomy" id="456999"/>
    <lineage>
        <taxon>Eukaryota</taxon>
        <taxon>Fungi</taxon>
        <taxon>Dikarya</taxon>
        <taxon>Basidiomycota</taxon>
        <taxon>Agaricomycotina</taxon>
        <taxon>Agaricomycetes</taxon>
        <taxon>Cantharellales</taxon>
        <taxon>Ceratobasidiaceae</taxon>
        <taxon>Rhizoctonia</taxon>
    </lineage>
</organism>
<accession>A0A8H3DA31</accession>
<proteinExistence type="predicted"/>
<dbReference type="AlphaFoldDB" id="A0A8H3DA31"/>
<evidence type="ECO:0000313" key="1">
    <source>
        <dbReference type="EMBL" id="CAE6514785.1"/>
    </source>
</evidence>
<comment type="caution">
    <text evidence="1">The sequence shown here is derived from an EMBL/GenBank/DDBJ whole genome shotgun (WGS) entry which is preliminary data.</text>
</comment>
<dbReference type="EMBL" id="CAJMXA010003771">
    <property type="protein sequence ID" value="CAE6514785.1"/>
    <property type="molecule type" value="Genomic_DNA"/>
</dbReference>
<evidence type="ECO:0000313" key="2">
    <source>
        <dbReference type="Proteomes" id="UP000663853"/>
    </source>
</evidence>
<name>A0A8H3DA31_9AGAM</name>
<dbReference type="SUPFAM" id="SSF52047">
    <property type="entry name" value="RNI-like"/>
    <property type="match status" value="1"/>
</dbReference>
<sequence>MPVQQWRAARAQLASAIQAFSEASASLDPSDFVTTSTSGRVEHSLDKLDIEEELQGLLAETRRLGDACTWLKVKRNRSPRVVPINRLSEDILMRIFATVIAWDNISCDFILDTPTLRKKPRSVLVLSSVSVAWRYIVVNTSSFWTHLDLDVLDASYLPKHSGLCLAYVKDAPLDLHITCTIFEANESKHTAPPIPQYLIDHTIASLTIESFSQGHATALANAWLANGSAHNLQNLRVSVKRAYMYQRAQSIPIDASGLCNISTLCLSGVGTDWSTIKLSKFTDLDLSNLESGSCPSIEQLQTILMSNPELRILRLSDIPIDIPAESYSKMAAVKIKLPRLQFLGLGHLPWHLMILLFQVLIPGPEFSCFSVACGFADEMIEPLEAFCSHHKIMALSLDMPVHHEQNLAIFVRSLKCLHTLSLSNLKLDTNAFPDILSDRSGAIDPGSTPDFPRIRRLRFCRCTMIASALKSMVVTHPIHWLRMDSCVVLGTHKMPSRLWAGHAASYLSDSLVRWLSNAVQEVHISKPDDPAPQDVPWWLLPV</sequence>
<reference evidence="1" key="1">
    <citation type="submission" date="2021-01" db="EMBL/GenBank/DDBJ databases">
        <authorList>
            <person name="Kaushik A."/>
        </authorList>
    </citation>
    <scope>NUCLEOTIDE SEQUENCE</scope>
    <source>
        <strain evidence="1">AG6-10EEA</strain>
    </source>
</reference>